<dbReference type="HOGENOM" id="CLU_079569_1_0_6"/>
<dbReference type="PANTHER" id="PTHR30086:SF20">
    <property type="entry name" value="ARGININE EXPORTER PROTEIN ARGO-RELATED"/>
    <property type="match status" value="1"/>
</dbReference>
<keyword evidence="4 6" id="KW-1133">Transmembrane helix</keyword>
<dbReference type="GO" id="GO:0015171">
    <property type="term" value="F:amino acid transmembrane transporter activity"/>
    <property type="evidence" value="ECO:0007669"/>
    <property type="project" value="TreeGrafter"/>
</dbReference>
<evidence type="ECO:0000313" key="7">
    <source>
        <dbReference type="EMBL" id="GAD31007.1"/>
    </source>
</evidence>
<dbReference type="Pfam" id="PF01810">
    <property type="entry name" value="LysE"/>
    <property type="match status" value="1"/>
</dbReference>
<evidence type="ECO:0000256" key="2">
    <source>
        <dbReference type="ARBA" id="ARBA00022475"/>
    </source>
</evidence>
<evidence type="ECO:0000256" key="1">
    <source>
        <dbReference type="ARBA" id="ARBA00004651"/>
    </source>
</evidence>
<evidence type="ECO:0000256" key="6">
    <source>
        <dbReference type="SAM" id="Phobius"/>
    </source>
</evidence>
<reference evidence="8" key="1">
    <citation type="submission" date="2012-12" db="EMBL/GenBank/DDBJ databases">
        <title>Genome Sequence of Photobacterium leiognathi lrivu.4.1.</title>
        <authorList>
            <person name="Urbanczyk H."/>
            <person name="Ogura Y."/>
            <person name="Hayashi T."/>
            <person name="Dunlap P.V."/>
        </authorList>
    </citation>
    <scope>NUCLEOTIDE SEQUENCE [LARGE SCALE GENOMIC DNA]</scope>
    <source>
        <strain evidence="8">lrivu.4.1</strain>
    </source>
</reference>
<dbReference type="PANTHER" id="PTHR30086">
    <property type="entry name" value="ARGININE EXPORTER PROTEIN ARGO"/>
    <property type="match status" value="1"/>
</dbReference>
<organism evidence="7 8">
    <name type="scientific">Photobacterium leiognathi lrivu.4.1</name>
    <dbReference type="NCBI Taxonomy" id="1248232"/>
    <lineage>
        <taxon>Bacteria</taxon>
        <taxon>Pseudomonadati</taxon>
        <taxon>Pseudomonadota</taxon>
        <taxon>Gammaproteobacteria</taxon>
        <taxon>Vibrionales</taxon>
        <taxon>Vibrionaceae</taxon>
        <taxon>Photobacterium</taxon>
    </lineage>
</organism>
<name>A0A0U1P8P3_PHOLE</name>
<dbReference type="eggNOG" id="COG1280">
    <property type="taxonomic scope" value="Bacteria"/>
</dbReference>
<keyword evidence="3 6" id="KW-0812">Transmembrane</keyword>
<dbReference type="EMBL" id="DF196819">
    <property type="protein sequence ID" value="GAD31007.1"/>
    <property type="molecule type" value="Genomic_DNA"/>
</dbReference>
<dbReference type="SUPFAM" id="SSF103473">
    <property type="entry name" value="MFS general substrate transporter"/>
    <property type="match status" value="1"/>
</dbReference>
<keyword evidence="2" id="KW-1003">Cell membrane</keyword>
<dbReference type="RefSeq" id="WP_008988100.1">
    <property type="nucleotide sequence ID" value="NZ_DF196819.1"/>
</dbReference>
<gene>
    <name evidence="7" type="ORF">PLEI_2664</name>
</gene>
<keyword evidence="5 6" id="KW-0472">Membrane</keyword>
<evidence type="ECO:0000256" key="3">
    <source>
        <dbReference type="ARBA" id="ARBA00022692"/>
    </source>
</evidence>
<evidence type="ECO:0000256" key="5">
    <source>
        <dbReference type="ARBA" id="ARBA00023136"/>
    </source>
</evidence>
<dbReference type="InterPro" id="IPR036259">
    <property type="entry name" value="MFS_trans_sf"/>
</dbReference>
<dbReference type="GO" id="GO:0033228">
    <property type="term" value="P:cysteine export across plasma membrane"/>
    <property type="evidence" value="ECO:0007669"/>
    <property type="project" value="TreeGrafter"/>
</dbReference>
<evidence type="ECO:0000256" key="4">
    <source>
        <dbReference type="ARBA" id="ARBA00022989"/>
    </source>
</evidence>
<sequence>MEGTTILSLILFAALMTGTPGPNNMMVTASGANFGYWRSVPHITGISMGMASMITLLAAGLGIIFERYPMVHDVLKVVGCAYLLFLAWKIATSGGMSKTKQQVNAQPMSIFSAALFQYVNPKAWMMSATAVSTFAVGGEHYWLSISMIVTVFFVVGFACVSLWTATGVVIRRWLTSERRTIRFNQVMGGLTAACVTMIW</sequence>
<comment type="subcellular location">
    <subcellularLocation>
        <location evidence="1">Cell membrane</location>
        <topology evidence="1">Multi-pass membrane protein</topology>
    </subcellularLocation>
</comment>
<dbReference type="GO" id="GO:0005886">
    <property type="term" value="C:plasma membrane"/>
    <property type="evidence" value="ECO:0007669"/>
    <property type="project" value="UniProtKB-SubCell"/>
</dbReference>
<protein>
    <submittedName>
        <fullName evidence="7">Uncharacterized protein</fullName>
    </submittedName>
</protein>
<proteinExistence type="predicted"/>
<feature type="transmembrane region" description="Helical" evidence="6">
    <location>
        <begin position="41"/>
        <end position="65"/>
    </location>
</feature>
<feature type="transmembrane region" description="Helical" evidence="6">
    <location>
        <begin position="141"/>
        <end position="170"/>
    </location>
</feature>
<accession>A0A0U1P8P3</accession>
<dbReference type="Proteomes" id="UP000030675">
    <property type="component" value="Unassembled WGS sequence"/>
</dbReference>
<dbReference type="AlphaFoldDB" id="A0A0U1P8P3"/>
<feature type="transmembrane region" description="Helical" evidence="6">
    <location>
        <begin position="74"/>
        <end position="91"/>
    </location>
</feature>
<evidence type="ECO:0000313" key="8">
    <source>
        <dbReference type="Proteomes" id="UP000030675"/>
    </source>
</evidence>
<dbReference type="InterPro" id="IPR001123">
    <property type="entry name" value="LeuE-type"/>
</dbReference>